<reference evidence="1 2" key="1">
    <citation type="journal article" date="2021" name="Hortic Res">
        <title>High-quality reference genome and annotation aids understanding of berry development for evergreen blueberry (Vaccinium darrowii).</title>
        <authorList>
            <person name="Yu J."/>
            <person name="Hulse-Kemp A.M."/>
            <person name="Babiker E."/>
            <person name="Staton M."/>
        </authorList>
    </citation>
    <scope>NUCLEOTIDE SEQUENCE [LARGE SCALE GENOMIC DNA]</scope>
    <source>
        <strain evidence="2">cv. NJ 8807/NJ 8810</strain>
        <tissue evidence="1">Young leaf</tissue>
    </source>
</reference>
<dbReference type="EMBL" id="CM037152">
    <property type="protein sequence ID" value="KAH7834885.1"/>
    <property type="molecule type" value="Genomic_DNA"/>
</dbReference>
<sequence>MYSGITELPITPLICPRLTALLLSGIHLKEIPESFFTYMRCLEVLDLTFDYSIKSLPESISNLGNLHALILYSCDKLNYMLSLEKLKALKVFKLTESSVEEFPKDIEDLVNLIKLDLLYNIHLGLFPNCKLRRLSKLRFLRMDRSTKVTVSAEDLQRLRDFKVVAVKFHNVHELNRYATSQHWQRVGKVLHLAFLPSYRILQDESDDDIEFLPSDISTVCSTNLMMTFHLCLSLPIRFISTNELSNLLPFVGKNCWPLQNESGTLLRI</sequence>
<accession>A0ACB7X322</accession>
<proteinExistence type="predicted"/>
<protein>
    <submittedName>
        <fullName evidence="1">Uncharacterized protein</fullName>
    </submittedName>
</protein>
<comment type="caution">
    <text evidence="1">The sequence shown here is derived from an EMBL/GenBank/DDBJ whole genome shotgun (WGS) entry which is preliminary data.</text>
</comment>
<organism evidence="1 2">
    <name type="scientific">Vaccinium darrowii</name>
    <dbReference type="NCBI Taxonomy" id="229202"/>
    <lineage>
        <taxon>Eukaryota</taxon>
        <taxon>Viridiplantae</taxon>
        <taxon>Streptophyta</taxon>
        <taxon>Embryophyta</taxon>
        <taxon>Tracheophyta</taxon>
        <taxon>Spermatophyta</taxon>
        <taxon>Magnoliopsida</taxon>
        <taxon>eudicotyledons</taxon>
        <taxon>Gunneridae</taxon>
        <taxon>Pentapetalae</taxon>
        <taxon>asterids</taxon>
        <taxon>Ericales</taxon>
        <taxon>Ericaceae</taxon>
        <taxon>Vaccinioideae</taxon>
        <taxon>Vaccinieae</taxon>
        <taxon>Vaccinium</taxon>
    </lineage>
</organism>
<evidence type="ECO:0000313" key="2">
    <source>
        <dbReference type="Proteomes" id="UP000828048"/>
    </source>
</evidence>
<dbReference type="Proteomes" id="UP000828048">
    <property type="component" value="Chromosome 2"/>
</dbReference>
<evidence type="ECO:0000313" key="1">
    <source>
        <dbReference type="EMBL" id="KAH7834885.1"/>
    </source>
</evidence>
<keyword evidence="2" id="KW-1185">Reference proteome</keyword>
<gene>
    <name evidence="1" type="ORF">Vadar_020650</name>
</gene>
<name>A0ACB7X322_9ERIC</name>